<dbReference type="PROSITE" id="PS00631">
    <property type="entry name" value="CYTOSOL_AP"/>
    <property type="match status" value="1"/>
</dbReference>
<dbReference type="Pfam" id="PF00883">
    <property type="entry name" value="Peptidase_M17"/>
    <property type="match status" value="1"/>
</dbReference>
<gene>
    <name evidence="8 10" type="primary">pepA</name>
    <name evidence="10" type="ORF">Bravens_01290</name>
</gene>
<dbReference type="InterPro" id="IPR000819">
    <property type="entry name" value="Peptidase_M17_C"/>
</dbReference>
<keyword evidence="5 8" id="KW-0645">Protease</keyword>
<evidence type="ECO:0000256" key="4">
    <source>
        <dbReference type="ARBA" id="ARBA00022438"/>
    </source>
</evidence>
<feature type="domain" description="Cytosol aminopeptidase" evidence="9">
    <location>
        <begin position="345"/>
        <end position="352"/>
    </location>
</feature>
<dbReference type="EC" id="3.4.11.1" evidence="8"/>
<proteinExistence type="inferred from homology"/>
<dbReference type="GO" id="GO:0006508">
    <property type="term" value="P:proteolysis"/>
    <property type="evidence" value="ECO:0007669"/>
    <property type="project" value="UniProtKB-KW"/>
</dbReference>
<organism evidence="10 11">
    <name type="scientific">Brevibacterium ravenspurgense</name>
    <dbReference type="NCBI Taxonomy" id="479117"/>
    <lineage>
        <taxon>Bacteria</taxon>
        <taxon>Bacillati</taxon>
        <taxon>Actinomycetota</taxon>
        <taxon>Actinomycetes</taxon>
        <taxon>Micrococcales</taxon>
        <taxon>Brevibacteriaceae</taxon>
        <taxon>Brevibacterium</taxon>
    </lineage>
</organism>
<dbReference type="SUPFAM" id="SSF53187">
    <property type="entry name" value="Zn-dependent exopeptidases"/>
    <property type="match status" value="1"/>
</dbReference>
<dbReference type="PANTHER" id="PTHR11963">
    <property type="entry name" value="LEUCINE AMINOPEPTIDASE-RELATED"/>
    <property type="match status" value="1"/>
</dbReference>
<reference evidence="10 11" key="1">
    <citation type="submission" date="2016-01" db="EMBL/GenBank/DDBJ databases">
        <title>Use of Whole Genome Sequencing to ascertain that Brevibacterium massiliense (Roux, Raoult 2009) is a later heterotypic synonym of Brevibacterium ravenspurgense (Mages 2008).</title>
        <authorList>
            <person name="Bernier A.-M."/>
            <person name="Burdz T."/>
            <person name="Huynh C."/>
            <person name="Pachecho A.L."/>
            <person name="Wiebe D."/>
            <person name="Bonner C."/>
            <person name="Bernard K."/>
        </authorList>
    </citation>
    <scope>NUCLEOTIDE SEQUENCE [LARGE SCALE GENOMIC DNA]</scope>
    <source>
        <strain evidence="10 11">CCUG56047</strain>
    </source>
</reference>
<dbReference type="SUPFAM" id="SSF52949">
    <property type="entry name" value="Macro domain-like"/>
    <property type="match status" value="1"/>
</dbReference>
<feature type="binding site" evidence="8">
    <location>
        <position position="270"/>
    </location>
    <ligand>
        <name>Mn(2+)</name>
        <dbReference type="ChEBI" id="CHEBI:29035"/>
        <label>1</label>
    </ligand>
</feature>
<dbReference type="NCBIfam" id="NF002073">
    <property type="entry name" value="PRK00913.1-2"/>
    <property type="match status" value="1"/>
</dbReference>
<protein>
    <recommendedName>
        <fullName evidence="8">Probable cytosol aminopeptidase</fullName>
        <ecNumber evidence="8">3.4.11.1</ecNumber>
    </recommendedName>
    <alternativeName>
        <fullName evidence="8">Leucine aminopeptidase</fullName>
        <shortName evidence="8">LAP</shortName>
        <ecNumber evidence="8">3.4.11.10</ecNumber>
    </alternativeName>
    <alternativeName>
        <fullName evidence="8">Leucyl aminopeptidase</fullName>
    </alternativeName>
</protein>
<evidence type="ECO:0000313" key="11">
    <source>
        <dbReference type="Proteomes" id="UP000243589"/>
    </source>
</evidence>
<feature type="active site" evidence="8">
    <location>
        <position position="351"/>
    </location>
</feature>
<dbReference type="Gene3D" id="3.40.630.10">
    <property type="entry name" value="Zn peptidases"/>
    <property type="match status" value="1"/>
</dbReference>
<dbReference type="EMBL" id="LQQC01000010">
    <property type="protein sequence ID" value="KXZ58252.1"/>
    <property type="molecule type" value="Genomic_DNA"/>
</dbReference>
<comment type="catalytic activity">
    <reaction evidence="2 8">
        <text>Release of an N-terminal amino acid, preferentially leucine, but not glutamic or aspartic acids.</text>
        <dbReference type="EC" id="3.4.11.10"/>
    </reaction>
</comment>
<comment type="caution">
    <text evidence="10">The sequence shown here is derived from an EMBL/GenBank/DDBJ whole genome shotgun (WGS) entry which is preliminary data.</text>
</comment>
<evidence type="ECO:0000256" key="7">
    <source>
        <dbReference type="ARBA" id="ARBA00049972"/>
    </source>
</evidence>
<comment type="catalytic activity">
    <reaction evidence="1 8">
        <text>Release of an N-terminal amino acid, Xaa-|-Yaa-, in which Xaa is preferably Leu, but may be other amino acids including Pro although not Arg or Lys, and Yaa may be Pro. Amino acid amides and methyl esters are also readily hydrolyzed, but rates on arylamides are exceedingly low.</text>
        <dbReference type="EC" id="3.4.11.1"/>
    </reaction>
</comment>
<dbReference type="GO" id="GO:0070006">
    <property type="term" value="F:metalloaminopeptidase activity"/>
    <property type="evidence" value="ECO:0007669"/>
    <property type="project" value="InterPro"/>
</dbReference>
<evidence type="ECO:0000256" key="3">
    <source>
        <dbReference type="ARBA" id="ARBA00009528"/>
    </source>
</evidence>
<dbReference type="CDD" id="cd00433">
    <property type="entry name" value="Peptidase_M17"/>
    <property type="match status" value="1"/>
</dbReference>
<dbReference type="PANTHER" id="PTHR11963:SF23">
    <property type="entry name" value="CYTOSOL AMINOPEPTIDASE"/>
    <property type="match status" value="1"/>
</dbReference>
<evidence type="ECO:0000313" key="10">
    <source>
        <dbReference type="EMBL" id="KXZ58252.1"/>
    </source>
</evidence>
<dbReference type="InterPro" id="IPR008283">
    <property type="entry name" value="Peptidase_M17_N"/>
</dbReference>
<keyword evidence="8" id="KW-0963">Cytoplasm</keyword>
<evidence type="ECO:0000256" key="5">
    <source>
        <dbReference type="ARBA" id="ARBA00022670"/>
    </source>
</evidence>
<dbReference type="InterPro" id="IPR023042">
    <property type="entry name" value="Peptidase_M17_leu_NH2_pept"/>
</dbReference>
<feature type="binding site" evidence="8">
    <location>
        <position position="265"/>
    </location>
    <ligand>
        <name>Mn(2+)</name>
        <dbReference type="ChEBI" id="CHEBI:29035"/>
        <label>2</label>
    </ligand>
</feature>
<dbReference type="AlphaFoldDB" id="A0A150H828"/>
<feature type="binding site" evidence="8">
    <location>
        <position position="270"/>
    </location>
    <ligand>
        <name>Mn(2+)</name>
        <dbReference type="ChEBI" id="CHEBI:29035"/>
        <label>2</label>
    </ligand>
</feature>
<feature type="binding site" evidence="8">
    <location>
        <position position="349"/>
    </location>
    <ligand>
        <name>Mn(2+)</name>
        <dbReference type="ChEBI" id="CHEBI:29035"/>
        <label>1</label>
    </ligand>
</feature>
<keyword evidence="6 8" id="KW-0378">Hydrolase</keyword>
<keyword evidence="8" id="KW-0479">Metal-binding</keyword>
<evidence type="ECO:0000256" key="2">
    <source>
        <dbReference type="ARBA" id="ARBA00000967"/>
    </source>
</evidence>
<dbReference type="PRINTS" id="PR00481">
    <property type="entry name" value="LAMNOPPTDASE"/>
</dbReference>
<feature type="active site" evidence="8">
    <location>
        <position position="277"/>
    </location>
</feature>
<dbReference type="HAMAP" id="MF_00181">
    <property type="entry name" value="Cytosol_peptidase_M17"/>
    <property type="match status" value="1"/>
</dbReference>
<feature type="binding site" evidence="8">
    <location>
        <position position="349"/>
    </location>
    <ligand>
        <name>Mn(2+)</name>
        <dbReference type="ChEBI" id="CHEBI:29035"/>
        <label>2</label>
    </ligand>
</feature>
<dbReference type="PATRIC" id="fig|479117.4.peg.1285"/>
<comment type="similarity">
    <text evidence="3 8">Belongs to the peptidase M17 family.</text>
</comment>
<evidence type="ECO:0000256" key="8">
    <source>
        <dbReference type="HAMAP-Rule" id="MF_00181"/>
    </source>
</evidence>
<dbReference type="Pfam" id="PF02789">
    <property type="entry name" value="Peptidase_M17_N"/>
    <property type="match status" value="1"/>
</dbReference>
<keyword evidence="8" id="KW-0464">Manganese</keyword>
<evidence type="ECO:0000256" key="1">
    <source>
        <dbReference type="ARBA" id="ARBA00000135"/>
    </source>
</evidence>
<dbReference type="GO" id="GO:0005737">
    <property type="term" value="C:cytoplasm"/>
    <property type="evidence" value="ECO:0007669"/>
    <property type="project" value="UniProtKB-SubCell"/>
</dbReference>
<accession>A0A150H828</accession>
<feature type="binding site" evidence="8">
    <location>
        <position position="347"/>
    </location>
    <ligand>
        <name>Mn(2+)</name>
        <dbReference type="ChEBI" id="CHEBI:29035"/>
        <label>1</label>
    </ligand>
</feature>
<dbReference type="InterPro" id="IPR043472">
    <property type="entry name" value="Macro_dom-like"/>
</dbReference>
<comment type="cofactor">
    <cofactor evidence="8">
        <name>Mn(2+)</name>
        <dbReference type="ChEBI" id="CHEBI:29035"/>
    </cofactor>
    <text evidence="8">Binds 2 manganese ions per subunit.</text>
</comment>
<sequence>MTQSIPSAAGRTAAAHKAKADVLVVGLTAEGTVLAEDLKPALAKDLEKAAVSVDASGRLDSTARVPAPAGVAADSVVLAGLGEFSPADLTEPTKADAALDALRRAAGSALRSITKARSVALALPSPDAAVAEAIATGAVLGAYRYGAYRSEDKAKTLAAGIEVLTAKSNLKAVERGAVIARGTCGARDFVNQPPLDLYPETFAAEVVRQAKAEKIKATVWDPAKLEAEGFGGLIGVGRGSKRGPRLVKLEYAPRRASKHLALVGKGITFDSGGISLKPAASMEDMKSDMGGAAAAAQAIITIARLQLPVKVTAWLAMAENMPGADAQRPSDVITIYGGKTVEVTNTDAEGRLVLADALVAAGKENPDLIIDIATLTGAQIVALGNRTSGVMGRTNARNAVVLASEKTGEAMWPMPFPEELLSYFDSETADIKNSGKRPGGMLSAGVFLQEFVADEQDWAHIDIAGPSFNSESPWGYTPAEGTGVPVRTLVQVAENLA</sequence>
<keyword evidence="11" id="KW-1185">Reference proteome</keyword>
<comment type="function">
    <text evidence="7 8">Presumably involved in the processing and regular turnover of intracellular proteins. Catalyzes the removal of unsubstituted N-terminal amino acids from various peptides.</text>
</comment>
<dbReference type="GO" id="GO:0030145">
    <property type="term" value="F:manganese ion binding"/>
    <property type="evidence" value="ECO:0007669"/>
    <property type="project" value="UniProtKB-UniRule"/>
</dbReference>
<name>A0A150H828_9MICO</name>
<dbReference type="InterPro" id="IPR011356">
    <property type="entry name" value="Leucine_aapep/pepB"/>
</dbReference>
<dbReference type="EC" id="3.4.11.10" evidence="8"/>
<evidence type="ECO:0000256" key="6">
    <source>
        <dbReference type="ARBA" id="ARBA00022801"/>
    </source>
</evidence>
<dbReference type="Gene3D" id="3.40.220.10">
    <property type="entry name" value="Leucine Aminopeptidase, subunit E, domain 1"/>
    <property type="match status" value="1"/>
</dbReference>
<dbReference type="Proteomes" id="UP000243589">
    <property type="component" value="Unassembled WGS sequence"/>
</dbReference>
<comment type="subcellular location">
    <subcellularLocation>
        <location evidence="8">Cytoplasm</location>
    </subcellularLocation>
</comment>
<feature type="binding site" evidence="8">
    <location>
        <position position="288"/>
    </location>
    <ligand>
        <name>Mn(2+)</name>
        <dbReference type="ChEBI" id="CHEBI:29035"/>
        <label>2</label>
    </ligand>
</feature>
<keyword evidence="4 8" id="KW-0031">Aminopeptidase</keyword>
<dbReference type="RefSeq" id="WP_062021508.1">
    <property type="nucleotide sequence ID" value="NZ_LQQC01000010.1"/>
</dbReference>
<evidence type="ECO:0000259" key="9">
    <source>
        <dbReference type="PROSITE" id="PS00631"/>
    </source>
</evidence>